<evidence type="ECO:0000256" key="3">
    <source>
        <dbReference type="RuleBase" id="RU000363"/>
    </source>
</evidence>
<dbReference type="RefSeq" id="WP_209465695.1">
    <property type="nucleotide sequence ID" value="NZ_JAGGLG010000005.1"/>
</dbReference>
<dbReference type="SUPFAM" id="SSF51735">
    <property type="entry name" value="NAD(P)-binding Rossmann-fold domains"/>
    <property type="match status" value="1"/>
</dbReference>
<sequence length="412" mass="42799">MERDLHAAGLRPGELSERLAVVTGAARGIGRAAACALAHLGAQVAVVDVAAEGEETAAQIRRAGGAARFYPADVADGDAVAHLARQVGAEMGRPDLLICNAALCPVAPVEEMHPTLWDRVLAVNLRGPFLLARAFLPALRSARQGVLVNLVSADAMPGLSAYSASKQGLVGFTQSLAAEVGEDGPRVVALAPGMVETPGLLEAAAGLAPLLGMSETEFRRVSLHPSYAGLMPVEHAGVAVAFLVSRLAGEYHGQVVSGYEVLERAGLIGAGAAPLVGGAGATGAARSPAGAPALVEQLDRLRALLAETDADFRRLPLFVRPLARSGFRSKAGRSLEAWRQQADQARECAASGRPFDWASLRADVGRLLAYVRGVPEETARFTRDPAVLGEVARRTEANAAALEALMGALENM</sequence>
<evidence type="ECO:0000256" key="2">
    <source>
        <dbReference type="ARBA" id="ARBA00023221"/>
    </source>
</evidence>
<comment type="similarity">
    <text evidence="1 3">Belongs to the short-chain dehydrogenases/reductases (SDR) family.</text>
</comment>
<dbReference type="PANTHER" id="PTHR42879:SF2">
    <property type="entry name" value="3-OXOACYL-[ACYL-CARRIER-PROTEIN] REDUCTASE FABG"/>
    <property type="match status" value="1"/>
</dbReference>
<proteinExistence type="inferred from homology"/>
<protein>
    <submittedName>
        <fullName evidence="4">NAD(P)-dependent dehydrogenase (Short-subunit alcohol dehydrogenase family)</fullName>
    </submittedName>
</protein>
<evidence type="ECO:0000313" key="5">
    <source>
        <dbReference type="Proteomes" id="UP001519289"/>
    </source>
</evidence>
<comment type="caution">
    <text evidence="4">The sequence shown here is derived from an EMBL/GenBank/DDBJ whole genome shotgun (WGS) entry which is preliminary data.</text>
</comment>
<dbReference type="Pfam" id="PF00106">
    <property type="entry name" value="adh_short"/>
    <property type="match status" value="1"/>
</dbReference>
<evidence type="ECO:0000256" key="1">
    <source>
        <dbReference type="ARBA" id="ARBA00006484"/>
    </source>
</evidence>
<dbReference type="PROSITE" id="PS00061">
    <property type="entry name" value="ADH_SHORT"/>
    <property type="match status" value="1"/>
</dbReference>
<keyword evidence="5" id="KW-1185">Reference proteome</keyword>
<dbReference type="InterPro" id="IPR002347">
    <property type="entry name" value="SDR_fam"/>
</dbReference>
<dbReference type="CDD" id="cd05233">
    <property type="entry name" value="SDR_c"/>
    <property type="match status" value="1"/>
</dbReference>
<evidence type="ECO:0000313" key="4">
    <source>
        <dbReference type="EMBL" id="MBP2017554.1"/>
    </source>
</evidence>
<organism evidence="4 5">
    <name type="scientific">Symbiobacterium terraclitae</name>
    <dbReference type="NCBI Taxonomy" id="557451"/>
    <lineage>
        <taxon>Bacteria</taxon>
        <taxon>Bacillati</taxon>
        <taxon>Bacillota</taxon>
        <taxon>Clostridia</taxon>
        <taxon>Eubacteriales</taxon>
        <taxon>Symbiobacteriaceae</taxon>
        <taxon>Symbiobacterium</taxon>
    </lineage>
</organism>
<accession>A0ABS4JSV4</accession>
<dbReference type="EMBL" id="JAGGLG010000005">
    <property type="protein sequence ID" value="MBP2017554.1"/>
    <property type="molecule type" value="Genomic_DNA"/>
</dbReference>
<dbReference type="Proteomes" id="UP001519289">
    <property type="component" value="Unassembled WGS sequence"/>
</dbReference>
<keyword evidence="2" id="KW-0443">Lipid metabolism</keyword>
<dbReference type="PRINTS" id="PR00080">
    <property type="entry name" value="SDRFAMILY"/>
</dbReference>
<dbReference type="Gene3D" id="3.40.50.720">
    <property type="entry name" value="NAD(P)-binding Rossmann-like Domain"/>
    <property type="match status" value="1"/>
</dbReference>
<name>A0ABS4JSV4_9FIRM</name>
<gene>
    <name evidence="4" type="ORF">J2Z79_000937</name>
</gene>
<dbReference type="PRINTS" id="PR00081">
    <property type="entry name" value="GDHRDH"/>
</dbReference>
<dbReference type="InterPro" id="IPR050259">
    <property type="entry name" value="SDR"/>
</dbReference>
<keyword evidence="2" id="KW-0753">Steroid metabolism</keyword>
<dbReference type="PANTHER" id="PTHR42879">
    <property type="entry name" value="3-OXOACYL-(ACYL-CARRIER-PROTEIN) REDUCTASE"/>
    <property type="match status" value="1"/>
</dbReference>
<dbReference type="InterPro" id="IPR020904">
    <property type="entry name" value="Sc_DH/Rdtase_CS"/>
</dbReference>
<dbReference type="InterPro" id="IPR036291">
    <property type="entry name" value="NAD(P)-bd_dom_sf"/>
</dbReference>
<reference evidence="4 5" key="1">
    <citation type="submission" date="2021-03" db="EMBL/GenBank/DDBJ databases">
        <title>Genomic Encyclopedia of Type Strains, Phase IV (KMG-IV): sequencing the most valuable type-strain genomes for metagenomic binning, comparative biology and taxonomic classification.</title>
        <authorList>
            <person name="Goeker M."/>
        </authorList>
    </citation>
    <scope>NUCLEOTIDE SEQUENCE [LARGE SCALE GENOMIC DNA]</scope>
    <source>
        <strain evidence="4 5">DSM 27138</strain>
    </source>
</reference>